<dbReference type="EMBL" id="JBHTIL010000006">
    <property type="protein sequence ID" value="MFD0927494.1"/>
    <property type="molecule type" value="Genomic_DNA"/>
</dbReference>
<feature type="region of interest" description="Disordered" evidence="5">
    <location>
        <begin position="1"/>
        <end position="20"/>
    </location>
</feature>
<proteinExistence type="predicted"/>
<protein>
    <submittedName>
        <fullName evidence="7">TetR/AcrR family transcriptional regulator</fullName>
    </submittedName>
</protein>
<dbReference type="Pfam" id="PF00440">
    <property type="entry name" value="TetR_N"/>
    <property type="match status" value="1"/>
</dbReference>
<dbReference type="SUPFAM" id="SSF48498">
    <property type="entry name" value="Tetracyclin repressor-like, C-terminal domain"/>
    <property type="match status" value="1"/>
</dbReference>
<keyword evidence="2 4" id="KW-0238">DNA-binding</keyword>
<dbReference type="SUPFAM" id="SSF46689">
    <property type="entry name" value="Homeodomain-like"/>
    <property type="match status" value="1"/>
</dbReference>
<dbReference type="InterPro" id="IPR009057">
    <property type="entry name" value="Homeodomain-like_sf"/>
</dbReference>
<dbReference type="PROSITE" id="PS50977">
    <property type="entry name" value="HTH_TETR_2"/>
    <property type="match status" value="1"/>
</dbReference>
<keyword evidence="8" id="KW-1185">Reference proteome</keyword>
<evidence type="ECO:0000256" key="2">
    <source>
        <dbReference type="ARBA" id="ARBA00023125"/>
    </source>
</evidence>
<gene>
    <name evidence="7" type="ORF">ACFQ04_17270</name>
</gene>
<reference evidence="8" key="1">
    <citation type="journal article" date="2019" name="Int. J. Syst. Evol. Microbiol.">
        <title>The Global Catalogue of Microorganisms (GCM) 10K type strain sequencing project: providing services to taxonomists for standard genome sequencing and annotation.</title>
        <authorList>
            <consortium name="The Broad Institute Genomics Platform"/>
            <consortium name="The Broad Institute Genome Sequencing Center for Infectious Disease"/>
            <person name="Wu L."/>
            <person name="Ma J."/>
        </authorList>
    </citation>
    <scope>NUCLEOTIDE SEQUENCE [LARGE SCALE GENOMIC DNA]</scope>
    <source>
        <strain evidence="8">CCUG 50873</strain>
    </source>
</reference>
<dbReference type="InterPro" id="IPR050109">
    <property type="entry name" value="HTH-type_TetR-like_transc_reg"/>
</dbReference>
<dbReference type="Pfam" id="PF21943">
    <property type="entry name" value="TetR_C_46"/>
    <property type="match status" value="1"/>
</dbReference>
<name>A0ABW3GFK6_9NOCA</name>
<organism evidence="7 8">
    <name type="scientific">Williamsia deligens</name>
    <dbReference type="NCBI Taxonomy" id="321325"/>
    <lineage>
        <taxon>Bacteria</taxon>
        <taxon>Bacillati</taxon>
        <taxon>Actinomycetota</taxon>
        <taxon>Actinomycetes</taxon>
        <taxon>Mycobacteriales</taxon>
        <taxon>Nocardiaceae</taxon>
        <taxon>Williamsia</taxon>
    </lineage>
</organism>
<evidence type="ECO:0000256" key="1">
    <source>
        <dbReference type="ARBA" id="ARBA00023015"/>
    </source>
</evidence>
<dbReference type="PRINTS" id="PR00455">
    <property type="entry name" value="HTHTETR"/>
</dbReference>
<evidence type="ECO:0000259" key="6">
    <source>
        <dbReference type="PROSITE" id="PS50977"/>
    </source>
</evidence>
<dbReference type="Proteomes" id="UP001597068">
    <property type="component" value="Unassembled WGS sequence"/>
</dbReference>
<dbReference type="InterPro" id="IPR054129">
    <property type="entry name" value="DesT_TetR_C"/>
</dbReference>
<evidence type="ECO:0000256" key="3">
    <source>
        <dbReference type="ARBA" id="ARBA00023163"/>
    </source>
</evidence>
<dbReference type="PANTHER" id="PTHR30055:SF234">
    <property type="entry name" value="HTH-TYPE TRANSCRIPTIONAL REGULATOR BETI"/>
    <property type="match status" value="1"/>
</dbReference>
<accession>A0ABW3GFK6</accession>
<feature type="domain" description="HTH tetR-type" evidence="6">
    <location>
        <begin position="22"/>
        <end position="82"/>
    </location>
</feature>
<evidence type="ECO:0000256" key="5">
    <source>
        <dbReference type="SAM" id="MobiDB-lite"/>
    </source>
</evidence>
<keyword evidence="3" id="KW-0804">Transcription</keyword>
<evidence type="ECO:0000256" key="4">
    <source>
        <dbReference type="PROSITE-ProRule" id="PRU00335"/>
    </source>
</evidence>
<evidence type="ECO:0000313" key="8">
    <source>
        <dbReference type="Proteomes" id="UP001597068"/>
    </source>
</evidence>
<evidence type="ECO:0000313" key="7">
    <source>
        <dbReference type="EMBL" id="MFD0927494.1"/>
    </source>
</evidence>
<keyword evidence="1" id="KW-0805">Transcription regulation</keyword>
<feature type="DNA-binding region" description="H-T-H motif" evidence="4">
    <location>
        <begin position="45"/>
        <end position="64"/>
    </location>
</feature>
<dbReference type="Gene3D" id="1.10.357.10">
    <property type="entry name" value="Tetracycline Repressor, domain 2"/>
    <property type="match status" value="1"/>
</dbReference>
<dbReference type="InterPro" id="IPR001647">
    <property type="entry name" value="HTH_TetR"/>
</dbReference>
<dbReference type="PANTHER" id="PTHR30055">
    <property type="entry name" value="HTH-TYPE TRANSCRIPTIONAL REGULATOR RUTR"/>
    <property type="match status" value="1"/>
</dbReference>
<dbReference type="InterPro" id="IPR036271">
    <property type="entry name" value="Tet_transcr_reg_TetR-rel_C_sf"/>
</dbReference>
<sequence>MPRSEDGSSDAATSMTRAEQKAATRERLLTAAAELFAEREFGEVTVADISARAGVAHGLLFHHFGSKQGLYRAVLDGVVAEMDSAFVAGVVDEPGDAIRAGLRAHLRYIAEHPALATRLIEGGRSQDADVRGASQAGRDRVLTALVENLGVAPDDVTVDLIGRTIVAAVDEASIRWVRSGCALAVDDMVTWLVEVGSAAVRAAAVLDPRLDVDAAVARLGGAPQHR</sequence>
<dbReference type="RefSeq" id="WP_253648957.1">
    <property type="nucleotide sequence ID" value="NZ_BAAAMO010000001.1"/>
</dbReference>
<comment type="caution">
    <text evidence="7">The sequence shown here is derived from an EMBL/GenBank/DDBJ whole genome shotgun (WGS) entry which is preliminary data.</text>
</comment>